<dbReference type="InterPro" id="IPR002347">
    <property type="entry name" value="SDR_fam"/>
</dbReference>
<proteinExistence type="inferred from homology"/>
<sequence>MKHTYSLLEKILFLSTGVNKERLRNELRGKTIIITGASSGIGEEIAYFLADFPVHLILVARREAKLLFLKEEIEKKQPKSASIVLTFVTRRKWKPFSPLFISSLRGWM</sequence>
<evidence type="ECO:0000313" key="4">
    <source>
        <dbReference type="Proteomes" id="UP001231362"/>
    </source>
</evidence>
<organism evidence="3 4">
    <name type="scientific">Anoxybacillus andreesenii</name>
    <dbReference type="NCBI Taxonomy" id="1325932"/>
    <lineage>
        <taxon>Bacteria</taxon>
        <taxon>Bacillati</taxon>
        <taxon>Bacillota</taxon>
        <taxon>Bacilli</taxon>
        <taxon>Bacillales</taxon>
        <taxon>Anoxybacillaceae</taxon>
        <taxon>Anoxybacillus</taxon>
    </lineage>
</organism>
<dbReference type="SUPFAM" id="SSF51735">
    <property type="entry name" value="NAD(P)-binding Rossmann-fold domains"/>
    <property type="match status" value="1"/>
</dbReference>
<reference evidence="3 4" key="1">
    <citation type="submission" date="2023-07" db="EMBL/GenBank/DDBJ databases">
        <title>Genomic Encyclopedia of Type Strains, Phase IV (KMG-IV): sequencing the most valuable type-strain genomes for metagenomic binning, comparative biology and taxonomic classification.</title>
        <authorList>
            <person name="Goeker M."/>
        </authorList>
    </citation>
    <scope>NUCLEOTIDE SEQUENCE [LARGE SCALE GENOMIC DNA]</scope>
    <source>
        <strain evidence="3 4">DSM 23948</strain>
    </source>
</reference>
<comment type="caution">
    <text evidence="3">The sequence shown here is derived from an EMBL/GenBank/DDBJ whole genome shotgun (WGS) entry which is preliminary data.</text>
</comment>
<accession>A0ABT9V5U9</accession>
<comment type="similarity">
    <text evidence="1">Belongs to the short-chain dehydrogenases/reductases (SDR) family.</text>
</comment>
<keyword evidence="2" id="KW-0560">Oxidoreductase</keyword>
<dbReference type="EMBL" id="JAUSTU010000011">
    <property type="protein sequence ID" value="MDQ0156325.1"/>
    <property type="molecule type" value="Genomic_DNA"/>
</dbReference>
<name>A0ABT9V5U9_9BACL</name>
<dbReference type="Proteomes" id="UP001231362">
    <property type="component" value="Unassembled WGS sequence"/>
</dbReference>
<evidence type="ECO:0000313" key="3">
    <source>
        <dbReference type="EMBL" id="MDQ0156325.1"/>
    </source>
</evidence>
<dbReference type="Pfam" id="PF00106">
    <property type="entry name" value="adh_short"/>
    <property type="match status" value="1"/>
</dbReference>
<keyword evidence="4" id="KW-1185">Reference proteome</keyword>
<evidence type="ECO:0000256" key="2">
    <source>
        <dbReference type="ARBA" id="ARBA00023002"/>
    </source>
</evidence>
<dbReference type="Gene3D" id="3.40.50.720">
    <property type="entry name" value="NAD(P)-binding Rossmann-like Domain"/>
    <property type="match status" value="1"/>
</dbReference>
<dbReference type="InterPro" id="IPR036291">
    <property type="entry name" value="NAD(P)-bd_dom_sf"/>
</dbReference>
<gene>
    <name evidence="3" type="ORF">J2S07_002644</name>
</gene>
<dbReference type="PANTHER" id="PTHR42901:SF1">
    <property type="entry name" value="ALCOHOL DEHYDROGENASE"/>
    <property type="match status" value="1"/>
</dbReference>
<evidence type="ECO:0000256" key="1">
    <source>
        <dbReference type="ARBA" id="ARBA00006484"/>
    </source>
</evidence>
<protein>
    <submittedName>
        <fullName evidence="3">FlaA1/EpsC-like NDP-sugar epimerase</fullName>
    </submittedName>
</protein>
<dbReference type="PANTHER" id="PTHR42901">
    <property type="entry name" value="ALCOHOL DEHYDROGENASE"/>
    <property type="match status" value="1"/>
</dbReference>